<gene>
    <name evidence="4" type="ORF">RJ641_000632</name>
</gene>
<comment type="caution">
    <text evidence="4">The sequence shown here is derived from an EMBL/GenBank/DDBJ whole genome shotgun (WGS) entry which is preliminary data.</text>
</comment>
<feature type="domain" description="C2H2-type" evidence="3">
    <location>
        <begin position="396"/>
        <end position="423"/>
    </location>
</feature>
<feature type="compositionally biased region" description="Basic and acidic residues" evidence="2">
    <location>
        <begin position="10"/>
        <end position="32"/>
    </location>
</feature>
<dbReference type="Proteomes" id="UP001370490">
    <property type="component" value="Unassembled WGS sequence"/>
</dbReference>
<dbReference type="InterPro" id="IPR013087">
    <property type="entry name" value="Znf_C2H2_type"/>
</dbReference>
<evidence type="ECO:0000259" key="3">
    <source>
        <dbReference type="PROSITE" id="PS50157"/>
    </source>
</evidence>
<keyword evidence="5" id="KW-1185">Reference proteome</keyword>
<name>A0AAN8ZMJ5_9MAGN</name>
<keyword evidence="1" id="KW-0862">Zinc</keyword>
<dbReference type="PANTHER" id="PTHR47591">
    <property type="entry name" value="ZINC FINGER PROTEIN ZAT2-RELATED"/>
    <property type="match status" value="1"/>
</dbReference>
<dbReference type="InterPro" id="IPR036236">
    <property type="entry name" value="Znf_C2H2_sf"/>
</dbReference>
<dbReference type="Gene3D" id="3.30.160.60">
    <property type="entry name" value="Classic Zinc Finger"/>
    <property type="match status" value="1"/>
</dbReference>
<dbReference type="PANTHER" id="PTHR47591:SF1">
    <property type="entry name" value="ZINC FINGER PROTEIN ZAT2-RELATED"/>
    <property type="match status" value="1"/>
</dbReference>
<feature type="compositionally biased region" description="Basic and acidic residues" evidence="2">
    <location>
        <begin position="43"/>
        <end position="59"/>
    </location>
</feature>
<sequence length="538" mass="59736">MEDDDFEFSSEGKDQLVGAFEHDPEAPSEKMSNRQLRIKLKMPKNDGLIEKEDKDKEEEGVQMGDQKICSFCNKGFSSGKALGGHMRVHIHNPKNTHLSPKLKQKSPKKILKRDCEIRNASINGGVDYDHNQMMMKEEEGEEKTPICYICHKIFPSPKSLYGHMRCHPERNWRGIQPPQGKNSSCSTLSDVAVTRKIDDQIDSATTNMVGSVTDLSESLKGWAVTDRRGRKGTSIAANAYSFSSAAMEEEEQIPEAAYDLMMLAYGAGFFKNNDSDAANSFWRRNDNYAVCEDFDSFSKKKRVVEENTTRVEIEKGKKEAVLRNGCDEFAAVGDESYNSSRSTDGSIPEDSTPTSMKIIDLKKKRRKIKMRNLDAMGDVSVPPLQNLPTISSPDKYRCNTCNKSFPTHQALGGHRSSHNKPENNQTIDDLSLVYPDASAADNEENFGYRVNPMGQIMGFDEANDGKTQCARGQAIGGIENCRCTSPAEAQAVSPGNASETGCRKVLNFDLNEPPAMEDEEAIESYAILPSCYAFVSGN</sequence>
<dbReference type="GO" id="GO:0008270">
    <property type="term" value="F:zinc ion binding"/>
    <property type="evidence" value="ECO:0007669"/>
    <property type="project" value="UniProtKB-KW"/>
</dbReference>
<feature type="domain" description="C2H2-type" evidence="3">
    <location>
        <begin position="67"/>
        <end position="96"/>
    </location>
</feature>
<evidence type="ECO:0000256" key="2">
    <source>
        <dbReference type="SAM" id="MobiDB-lite"/>
    </source>
</evidence>
<organism evidence="4 5">
    <name type="scientific">Dillenia turbinata</name>
    <dbReference type="NCBI Taxonomy" id="194707"/>
    <lineage>
        <taxon>Eukaryota</taxon>
        <taxon>Viridiplantae</taxon>
        <taxon>Streptophyta</taxon>
        <taxon>Embryophyta</taxon>
        <taxon>Tracheophyta</taxon>
        <taxon>Spermatophyta</taxon>
        <taxon>Magnoliopsida</taxon>
        <taxon>eudicotyledons</taxon>
        <taxon>Gunneridae</taxon>
        <taxon>Pentapetalae</taxon>
        <taxon>Dilleniales</taxon>
        <taxon>Dilleniaceae</taxon>
        <taxon>Dillenia</taxon>
    </lineage>
</organism>
<dbReference type="AlphaFoldDB" id="A0AAN8ZMJ5"/>
<dbReference type="PROSITE" id="PS00028">
    <property type="entry name" value="ZINC_FINGER_C2H2_1"/>
    <property type="match status" value="3"/>
</dbReference>
<evidence type="ECO:0000313" key="4">
    <source>
        <dbReference type="EMBL" id="KAK6947159.1"/>
    </source>
</evidence>
<dbReference type="SUPFAM" id="SSF57667">
    <property type="entry name" value="beta-beta-alpha zinc fingers"/>
    <property type="match status" value="2"/>
</dbReference>
<dbReference type="EMBL" id="JBAMMX010000001">
    <property type="protein sequence ID" value="KAK6947159.1"/>
    <property type="molecule type" value="Genomic_DNA"/>
</dbReference>
<accession>A0AAN8ZMJ5</accession>
<dbReference type="PROSITE" id="PS50157">
    <property type="entry name" value="ZINC_FINGER_C2H2_2"/>
    <property type="match status" value="2"/>
</dbReference>
<evidence type="ECO:0000256" key="1">
    <source>
        <dbReference type="PROSITE-ProRule" id="PRU00042"/>
    </source>
</evidence>
<evidence type="ECO:0000313" key="5">
    <source>
        <dbReference type="Proteomes" id="UP001370490"/>
    </source>
</evidence>
<dbReference type="SMART" id="SM00355">
    <property type="entry name" value="ZnF_C2H2"/>
    <property type="match status" value="3"/>
</dbReference>
<keyword evidence="1" id="KW-0863">Zinc-finger</keyword>
<feature type="region of interest" description="Disordered" evidence="2">
    <location>
        <begin position="1"/>
        <end position="60"/>
    </location>
</feature>
<keyword evidence="1" id="KW-0479">Metal-binding</keyword>
<proteinExistence type="predicted"/>
<reference evidence="4 5" key="1">
    <citation type="submission" date="2023-12" db="EMBL/GenBank/DDBJ databases">
        <title>A high-quality genome assembly for Dillenia turbinata (Dilleniales).</title>
        <authorList>
            <person name="Chanderbali A."/>
        </authorList>
    </citation>
    <scope>NUCLEOTIDE SEQUENCE [LARGE SCALE GENOMIC DNA]</scope>
    <source>
        <strain evidence="4">LSX21</strain>
        <tissue evidence="4">Leaf</tissue>
    </source>
</reference>
<dbReference type="Pfam" id="PF13912">
    <property type="entry name" value="zf-C2H2_6"/>
    <property type="match status" value="3"/>
</dbReference>
<protein>
    <recommendedName>
        <fullName evidence="3">C2H2-type domain-containing protein</fullName>
    </recommendedName>
</protein>